<dbReference type="AlphaFoldDB" id="A0A7J3I9E4"/>
<protein>
    <submittedName>
        <fullName evidence="1">Uncharacterized protein</fullName>
    </submittedName>
</protein>
<accession>A0A7J3I9E4</accession>
<gene>
    <name evidence="1" type="ORF">ENT87_06710</name>
</gene>
<sequence length="189" mass="21043">MSGDVGVALLNLADEVYGNLKSIAGLPNDIRAISECGVGIYFSYCDYVDKLSKADKALLYSTFKMLRSTVRVFGEEAKPSWGKVAVYTEDGDSVRIEEREASAKVSPIYDGYLAMPYMSTDPMKDLEKRINTKMTKEQILNTILEGAKLPEEQYINEAKKALWSVLDKVLPGWITVAGVNVFSILWIQP</sequence>
<dbReference type="EMBL" id="DTAI01000201">
    <property type="protein sequence ID" value="HGN37221.1"/>
    <property type="molecule type" value="Genomic_DNA"/>
</dbReference>
<comment type="caution">
    <text evidence="1">The sequence shown here is derived from an EMBL/GenBank/DDBJ whole genome shotgun (WGS) entry which is preliminary data.</text>
</comment>
<organism evidence="1">
    <name type="scientific">Ignisphaera aggregans</name>
    <dbReference type="NCBI Taxonomy" id="334771"/>
    <lineage>
        <taxon>Archaea</taxon>
        <taxon>Thermoproteota</taxon>
        <taxon>Thermoprotei</taxon>
        <taxon>Desulfurococcales</taxon>
        <taxon>Desulfurococcaceae</taxon>
        <taxon>Ignisphaera</taxon>
    </lineage>
</organism>
<evidence type="ECO:0000313" key="1">
    <source>
        <dbReference type="EMBL" id="HGN37221.1"/>
    </source>
</evidence>
<reference evidence="1" key="1">
    <citation type="journal article" date="2020" name="mSystems">
        <title>Genome- and Community-Level Interaction Insights into Carbon Utilization and Element Cycling Functions of Hydrothermarchaeota in Hydrothermal Sediment.</title>
        <authorList>
            <person name="Zhou Z."/>
            <person name="Liu Y."/>
            <person name="Xu W."/>
            <person name="Pan J."/>
            <person name="Luo Z.H."/>
            <person name="Li M."/>
        </authorList>
    </citation>
    <scope>NUCLEOTIDE SEQUENCE [LARGE SCALE GENOMIC DNA]</scope>
    <source>
        <strain evidence="1">SpSt-618</strain>
    </source>
</reference>
<proteinExistence type="predicted"/>
<name>A0A7J3I9E4_9CREN</name>